<proteinExistence type="predicted"/>
<name>D1PB20_9BACT</name>
<evidence type="ECO:0000313" key="1">
    <source>
        <dbReference type="EMBL" id="EFB35977.1"/>
    </source>
</evidence>
<accession>D1PB20</accession>
<dbReference type="HOGENOM" id="CLU_3220088_0_0_10"/>
<evidence type="ECO:0000313" key="2">
    <source>
        <dbReference type="Proteomes" id="UP000004477"/>
    </source>
</evidence>
<protein>
    <submittedName>
        <fullName evidence="1">Uncharacterized protein</fullName>
    </submittedName>
</protein>
<dbReference type="AlphaFoldDB" id="D1PB20"/>
<dbReference type="EMBL" id="ACBX02000011">
    <property type="protein sequence ID" value="EFB35977.1"/>
    <property type="molecule type" value="Genomic_DNA"/>
</dbReference>
<gene>
    <name evidence="1" type="ORF">PREVCOP_04396</name>
</gene>
<reference evidence="1" key="1">
    <citation type="submission" date="2009-11" db="EMBL/GenBank/DDBJ databases">
        <authorList>
            <person name="Weinstock G."/>
            <person name="Sodergren E."/>
            <person name="Clifton S."/>
            <person name="Fulton L."/>
            <person name="Fulton B."/>
            <person name="Courtney L."/>
            <person name="Fronick C."/>
            <person name="Harrison M."/>
            <person name="Strong C."/>
            <person name="Farmer C."/>
            <person name="Delahaunty K."/>
            <person name="Markovic C."/>
            <person name="Hall O."/>
            <person name="Minx P."/>
            <person name="Tomlinson C."/>
            <person name="Mitreva M."/>
            <person name="Nelson J."/>
            <person name="Hou S."/>
            <person name="Wollam A."/>
            <person name="Pepin K.H."/>
            <person name="Johnson M."/>
            <person name="Bhonagiri V."/>
            <person name="Nash W.E."/>
            <person name="Warren W."/>
            <person name="Chinwalla A."/>
            <person name="Mardis E.R."/>
            <person name="Wilson R.K."/>
        </authorList>
    </citation>
    <scope>NUCLEOTIDE SEQUENCE [LARGE SCALE GENOMIC DNA]</scope>
    <source>
        <strain evidence="1">DSM 18205</strain>
    </source>
</reference>
<dbReference type="Proteomes" id="UP000004477">
    <property type="component" value="Unassembled WGS sequence"/>
</dbReference>
<organism evidence="1 2">
    <name type="scientific">Segatella copri DSM 18205</name>
    <dbReference type="NCBI Taxonomy" id="537011"/>
    <lineage>
        <taxon>Bacteria</taxon>
        <taxon>Pseudomonadati</taxon>
        <taxon>Bacteroidota</taxon>
        <taxon>Bacteroidia</taxon>
        <taxon>Bacteroidales</taxon>
        <taxon>Prevotellaceae</taxon>
        <taxon>Segatella</taxon>
    </lineage>
</organism>
<sequence>MLCFKEFIKSQFPRCFFLSFSESSLMTGACHLLLPVSVFIDDRL</sequence>
<comment type="caution">
    <text evidence="1">The sequence shown here is derived from an EMBL/GenBank/DDBJ whole genome shotgun (WGS) entry which is preliminary data.</text>
</comment>
<keyword evidence="2" id="KW-1185">Reference proteome</keyword>
<dbReference type="PaxDb" id="537011-PREVCOP_04396"/>